<dbReference type="FunFam" id="2.170.130.10:FF:000001">
    <property type="entry name" value="Catecholate siderophore TonB-dependent receptor"/>
    <property type="match status" value="1"/>
</dbReference>
<evidence type="ECO:0000256" key="9">
    <source>
        <dbReference type="ARBA" id="ARBA00023065"/>
    </source>
</evidence>
<comment type="subcellular location">
    <subcellularLocation>
        <location evidence="1 14">Cell outer membrane</location>
        <topology evidence="1 14">Multi-pass membrane protein</topology>
    </subcellularLocation>
</comment>
<keyword evidence="8" id="KW-0408">Iron</keyword>
<evidence type="ECO:0000256" key="14">
    <source>
        <dbReference type="PROSITE-ProRule" id="PRU01360"/>
    </source>
</evidence>
<keyword evidence="13 14" id="KW-0998">Cell outer membrane</keyword>
<dbReference type="Pfam" id="PF07715">
    <property type="entry name" value="Plug"/>
    <property type="match status" value="1"/>
</dbReference>
<protein>
    <submittedName>
        <fullName evidence="18">TonB-dependent siderophore receptor</fullName>
    </submittedName>
</protein>
<evidence type="ECO:0000256" key="10">
    <source>
        <dbReference type="ARBA" id="ARBA00023077"/>
    </source>
</evidence>
<dbReference type="EMBL" id="CCRK01000011">
    <property type="protein sequence ID" value="CDZ51931.1"/>
    <property type="molecule type" value="Genomic_DNA"/>
</dbReference>
<evidence type="ECO:0000256" key="13">
    <source>
        <dbReference type="ARBA" id="ARBA00023237"/>
    </source>
</evidence>
<keyword evidence="5" id="KW-0410">Iron transport</keyword>
<evidence type="ECO:0000256" key="8">
    <source>
        <dbReference type="ARBA" id="ARBA00023004"/>
    </source>
</evidence>
<dbReference type="Pfam" id="PF07660">
    <property type="entry name" value="STN"/>
    <property type="match status" value="1"/>
</dbReference>
<dbReference type="SMART" id="SM00965">
    <property type="entry name" value="STN"/>
    <property type="match status" value="1"/>
</dbReference>
<dbReference type="InterPro" id="IPR012910">
    <property type="entry name" value="Plug_dom"/>
</dbReference>
<dbReference type="InterPro" id="IPR000531">
    <property type="entry name" value="Beta-barrel_TonB"/>
</dbReference>
<dbReference type="Pfam" id="PF00593">
    <property type="entry name" value="TonB_dep_Rec_b-barrel"/>
    <property type="match status" value="1"/>
</dbReference>
<dbReference type="Gene3D" id="2.40.170.20">
    <property type="entry name" value="TonB-dependent receptor, beta-barrel domain"/>
    <property type="match status" value="1"/>
</dbReference>
<proteinExistence type="inferred from homology"/>
<evidence type="ECO:0000256" key="2">
    <source>
        <dbReference type="ARBA" id="ARBA00009810"/>
    </source>
</evidence>
<sequence length="812" mass="87551">MSRLIINSRLPGMSAGSFRKLLLATACIIPLVQAMSAAAQVPAPSYTFSIPAQPLSSALVRFSSVTGIDVLFNGTLPAGAHTQGLSGSASPEEALGRLLARSGLSWRFQGANTVVLTDSAATSAAASSGSATELAPIILTSETAWGPVDGFVATRSATGTKTDTPLIETPQSISVITRDQMDVQGVNSLNSALRYTPGASGDLYGTDNRGLGVQLRGMGTGNSGVFYRDGLQLKDSNFAMFNAIESYGAERYEVLRGPASVLYGQATPGGLVNYVSKRPTEEVLREVEIVGGSFEHYEGRFDFGGPVGNDDTLFYRMTGVMRESSTQIDFVDDDRLFLAPAITFKPDEDTKLTVLGQYQRDRSGWAMQYLPASGTVSSNLFGKIPNSRFVGEPAFDEYNNTLGSVGYEFEHHFNDVWQIRQNARYVWLTHEEQGVFGGGLQADGRTYDRYADGGSTNLQGATIDTQIIGEFDTGELAHTLLAGIDFKRHHYRDYASSGNVDPLDIFDPVYGSPIGPMTPYRNTETVQSQLGIYGQDQIKLDRWTLTLGGRYDWAWGTARDAVESDNNVNMKDDAFTGRAGLVYLTDSGLAPYVSYTESFNPITQAGFEPETGRQYEVGIKYQPPGSNSFMTVSAFDLARQNVVSHSGPGGATISQTGEITSRGIELEGVASLDSGLDVRLAYTYLDTEVTKETNGDSGAGTSDVGKTPFGVARNRVSLWADYELQNGPLEGLTIGGGVRYVGKTWGDDANTFKVPSYVLADAALSYKKDNTTLSLNVSNIFDKDYVASCFADGFGCFYGEGRRITASVRVTW</sequence>
<feature type="signal peptide" evidence="16">
    <location>
        <begin position="1"/>
        <end position="39"/>
    </location>
</feature>
<evidence type="ECO:0000256" key="11">
    <source>
        <dbReference type="ARBA" id="ARBA00023136"/>
    </source>
</evidence>
<evidence type="ECO:0000256" key="3">
    <source>
        <dbReference type="ARBA" id="ARBA00022448"/>
    </source>
</evidence>
<dbReference type="InterPro" id="IPR036942">
    <property type="entry name" value="Beta-barrel_TonB_sf"/>
</dbReference>
<reference evidence="18 19" key="1">
    <citation type="submission" date="2014-08" db="EMBL/GenBank/DDBJ databases">
        <authorList>
            <person name="Chen Y.-H."/>
        </authorList>
    </citation>
    <scope>NUCLEOTIDE SEQUENCE [LARGE SCALE GENOMIC DNA]</scope>
</reference>
<evidence type="ECO:0000256" key="1">
    <source>
        <dbReference type="ARBA" id="ARBA00004571"/>
    </source>
</evidence>
<evidence type="ECO:0000256" key="12">
    <source>
        <dbReference type="ARBA" id="ARBA00023170"/>
    </source>
</evidence>
<keyword evidence="10 15" id="KW-0798">TonB box</keyword>
<keyword evidence="12 18" id="KW-0675">Receptor</keyword>
<dbReference type="InterPro" id="IPR010105">
    <property type="entry name" value="TonB_sidphr_rcpt"/>
</dbReference>
<keyword evidence="4 14" id="KW-1134">Transmembrane beta strand</keyword>
<dbReference type="SUPFAM" id="SSF56935">
    <property type="entry name" value="Porins"/>
    <property type="match status" value="1"/>
</dbReference>
<dbReference type="GO" id="GO:0015344">
    <property type="term" value="F:siderophore uptake transmembrane transporter activity"/>
    <property type="evidence" value="ECO:0007669"/>
    <property type="project" value="TreeGrafter"/>
</dbReference>
<feature type="chain" id="PRO_5018216589" evidence="16">
    <location>
        <begin position="40"/>
        <end position="812"/>
    </location>
</feature>
<dbReference type="InterPro" id="IPR039426">
    <property type="entry name" value="TonB-dep_rcpt-like"/>
</dbReference>
<evidence type="ECO:0000313" key="18">
    <source>
        <dbReference type="EMBL" id="CDZ51931.1"/>
    </source>
</evidence>
<gene>
    <name evidence="18" type="ORF">NGAL_HAMBI1189_42240</name>
</gene>
<dbReference type="InterPro" id="IPR037066">
    <property type="entry name" value="Plug_dom_sf"/>
</dbReference>
<dbReference type="Proteomes" id="UP000039660">
    <property type="component" value="Unassembled WGS sequence"/>
</dbReference>
<evidence type="ECO:0000256" key="4">
    <source>
        <dbReference type="ARBA" id="ARBA00022452"/>
    </source>
</evidence>
<dbReference type="AlphaFoldDB" id="A0A0T7GXB1"/>
<organism evidence="18 19">
    <name type="scientific">Neorhizobium galegae bv. officinalis</name>
    <dbReference type="NCBI Taxonomy" id="323656"/>
    <lineage>
        <taxon>Bacteria</taxon>
        <taxon>Pseudomonadati</taxon>
        <taxon>Pseudomonadota</taxon>
        <taxon>Alphaproteobacteria</taxon>
        <taxon>Hyphomicrobiales</taxon>
        <taxon>Rhizobiaceae</taxon>
        <taxon>Rhizobium/Agrobacterium group</taxon>
        <taxon>Neorhizobium</taxon>
    </lineage>
</organism>
<dbReference type="FunFam" id="2.40.170.20:FF:000005">
    <property type="entry name" value="TonB-dependent siderophore receptor"/>
    <property type="match status" value="1"/>
</dbReference>
<evidence type="ECO:0000256" key="6">
    <source>
        <dbReference type="ARBA" id="ARBA00022692"/>
    </source>
</evidence>
<keyword evidence="6 14" id="KW-0812">Transmembrane</keyword>
<evidence type="ECO:0000256" key="15">
    <source>
        <dbReference type="RuleBase" id="RU003357"/>
    </source>
</evidence>
<keyword evidence="3 14" id="KW-0813">Transport</keyword>
<dbReference type="GO" id="GO:0015891">
    <property type="term" value="P:siderophore transport"/>
    <property type="evidence" value="ECO:0007669"/>
    <property type="project" value="InterPro"/>
</dbReference>
<dbReference type="PANTHER" id="PTHR32552:SF68">
    <property type="entry name" value="FERRICHROME OUTER MEMBRANE TRANSPORTER_PHAGE RECEPTOR"/>
    <property type="match status" value="1"/>
</dbReference>
<dbReference type="PANTHER" id="PTHR32552">
    <property type="entry name" value="FERRICHROME IRON RECEPTOR-RELATED"/>
    <property type="match status" value="1"/>
</dbReference>
<evidence type="ECO:0000259" key="17">
    <source>
        <dbReference type="SMART" id="SM00965"/>
    </source>
</evidence>
<dbReference type="GO" id="GO:0009279">
    <property type="term" value="C:cell outer membrane"/>
    <property type="evidence" value="ECO:0007669"/>
    <property type="project" value="UniProtKB-SubCell"/>
</dbReference>
<dbReference type="GO" id="GO:0038023">
    <property type="term" value="F:signaling receptor activity"/>
    <property type="evidence" value="ECO:0007669"/>
    <property type="project" value="InterPro"/>
</dbReference>
<keyword evidence="11 14" id="KW-0472">Membrane</keyword>
<name>A0A0T7GXB1_NEOGA</name>
<dbReference type="CDD" id="cd01347">
    <property type="entry name" value="ligand_gated_channel"/>
    <property type="match status" value="1"/>
</dbReference>
<evidence type="ECO:0000256" key="5">
    <source>
        <dbReference type="ARBA" id="ARBA00022496"/>
    </source>
</evidence>
<dbReference type="PROSITE" id="PS52016">
    <property type="entry name" value="TONB_DEPENDENT_REC_3"/>
    <property type="match status" value="1"/>
</dbReference>
<comment type="similarity">
    <text evidence="2 14 15">Belongs to the TonB-dependent receptor family.</text>
</comment>
<dbReference type="Gene3D" id="2.170.130.10">
    <property type="entry name" value="TonB-dependent receptor, plug domain"/>
    <property type="match status" value="1"/>
</dbReference>
<evidence type="ECO:0000313" key="19">
    <source>
        <dbReference type="Proteomes" id="UP000039660"/>
    </source>
</evidence>
<evidence type="ECO:0000256" key="16">
    <source>
        <dbReference type="SAM" id="SignalP"/>
    </source>
</evidence>
<evidence type="ECO:0000256" key="7">
    <source>
        <dbReference type="ARBA" id="ARBA00022729"/>
    </source>
</evidence>
<feature type="domain" description="Secretin/TonB short N-terminal" evidence="17">
    <location>
        <begin position="68"/>
        <end position="119"/>
    </location>
</feature>
<dbReference type="InterPro" id="IPR011662">
    <property type="entry name" value="Secretin/TonB_short_N"/>
</dbReference>
<accession>A0A0T7GXB1</accession>
<keyword evidence="7 16" id="KW-0732">Signal</keyword>
<dbReference type="Gene3D" id="3.55.50.30">
    <property type="match status" value="1"/>
</dbReference>
<dbReference type="RefSeq" id="WP_245290045.1">
    <property type="nucleotide sequence ID" value="NZ_CCRK01000011.1"/>
</dbReference>
<dbReference type="NCBIfam" id="TIGR01783">
    <property type="entry name" value="TonB-siderophor"/>
    <property type="match status" value="1"/>
</dbReference>
<keyword evidence="9" id="KW-0406">Ion transport</keyword>